<dbReference type="PRINTS" id="PR00503">
    <property type="entry name" value="BROMODOMAIN"/>
</dbReference>
<feature type="compositionally biased region" description="Basic and acidic residues" evidence="6">
    <location>
        <begin position="994"/>
        <end position="1007"/>
    </location>
</feature>
<dbReference type="PANTHER" id="PTHR16017">
    <property type="entry name" value="GASTRULATION DEFECTIVE PROTEIN 1-RELATED"/>
    <property type="match status" value="1"/>
</dbReference>
<feature type="region of interest" description="Disordered" evidence="6">
    <location>
        <begin position="735"/>
        <end position="811"/>
    </location>
</feature>
<evidence type="ECO:0000256" key="2">
    <source>
        <dbReference type="ARBA" id="ARBA00022737"/>
    </source>
</evidence>
<dbReference type="Pfam" id="PF17035">
    <property type="entry name" value="BET"/>
    <property type="match status" value="1"/>
</dbReference>
<feature type="compositionally biased region" description="Acidic residues" evidence="6">
    <location>
        <begin position="1401"/>
        <end position="1413"/>
    </location>
</feature>
<dbReference type="InterPro" id="IPR038336">
    <property type="entry name" value="NET_sf"/>
</dbReference>
<dbReference type="InterPro" id="IPR001680">
    <property type="entry name" value="WD40_rpt"/>
</dbReference>
<keyword evidence="2" id="KW-0677">Repeat</keyword>
<gene>
    <name evidence="9" type="ORF">BS47DRAFT_1362247</name>
</gene>
<dbReference type="OrthoDB" id="10264376at2759"/>
<proteinExistence type="predicted"/>
<dbReference type="Pfam" id="PF00400">
    <property type="entry name" value="WD40"/>
    <property type="match status" value="4"/>
</dbReference>
<dbReference type="InterPro" id="IPR015943">
    <property type="entry name" value="WD40/YVTN_repeat-like_dom_sf"/>
</dbReference>
<dbReference type="PROSITE" id="PS50014">
    <property type="entry name" value="BROMODOMAIN_2"/>
    <property type="match status" value="2"/>
</dbReference>
<dbReference type="PROSITE" id="PS50294">
    <property type="entry name" value="WD_REPEATS_REGION"/>
    <property type="match status" value="2"/>
</dbReference>
<feature type="compositionally biased region" description="Acidic residues" evidence="6">
    <location>
        <begin position="49"/>
        <end position="71"/>
    </location>
</feature>
<dbReference type="SMART" id="SM00297">
    <property type="entry name" value="BROMO"/>
    <property type="match status" value="2"/>
</dbReference>
<keyword evidence="10" id="KW-1185">Reference proteome</keyword>
<name>A0A9P6AXH8_9AGAM</name>
<sequence length="1413" mass="152883">MDDLSQFNLPLSFGKQSGKKKDPAAASEPAPTNSTKPPVVPDTPHWEEKQEEDDESDKEDDDEEAYEDGVDEDSRFPISHEVTLKDHTKVVSALALDPSGARIASGSHDYDCKLWDFGGMNASLLPFKSWEPAGSYHVHDLKYSNAGDYLLVISGTTQAQIYDRDGLQCDTFAKGDPYIRDMRHTDGHVGELTSGAWHPKDPNTFITSSNDSTIRIWDVGNKRKQKTAIVVKSKDRGTRTKITSCNYSPDGTIIAGAGLDGTLHLWSTSGTYARPSSTIEGAHGKGTETGSLLFSHDGHSLLSRGGDGTVKLWDSRAFKKPVYQRDDLPSLYPETNAVFSPDEKYVIAGRSAPSRDERGGLVILNREGLDIQQTVSCEPGVGVVRVLWHPKINQIVTGLSNGQIKVLYSSTASLNGAKLLLTKSAKKITIEMASRAYLQAPILTPHALPMFRDEGEARAGGAGGKRKRDKERMDKRKTRRPEAPMTGPGRGGRVGASATQHVVQNLVRDTTRDEDVSFFLVVFFSFWLGGAENVGTTPPNYVDPEIGAGGLEIRLTSPITPFQPREALLKYARGRRTSPIPCSKTWRKRRRKARALTETSREGNNTDGVYAISGYARLGPYKAWVPQFSCTSPRAAFFRSQTPMTDIVVATHQTTIPIGTSAHYAQPFLNGNGNSHPAGNSTVETPTDNYDSDIAGSSPPGSEPIPTPSDEHVLAHDIKSNGHEIGDVEMIDGSAMDASMAPPSPAPSGMSQPISNLSLNGGRPSPPTPYASVSPSSTKPVTQHHERPVETTGAFCARPPPTPPPTHTTLSPAQFKFAQSTLRTLRKQKDAVPFNQPVDYIALGIPHYPNIIRHPMDLSTVDKKLAASNPSKPDPGSNPHAATVSRYYSVPELIADLKLTFDNCYAFNGPDHLVSQCARRLQASLDRALKNMPPPQAVANPNFQSPHSSTSTTPPPPAPEPKEVKKPVRRSSNAIPTIRRSDESSASEFVSARPKREIHPPPPKDIDYAEPTAVAKRPKVPKASKGKRKDDGTLDQLKFCLRMVADLYKKQYANFASFFYDPVDPAVVPDYPKVIKNPMDLSTLKKNLELKLYSDAGKFYDDFQLMISNCVKFNPVGSVVYIAGQDLAKVFNEKWRALPPLHTPPPSSDEEDGGQTAEKEAIQNLETQLATIRDTIDALKTKDKKPKTSKSQSSSRGAGPSKGSSSSSAARARGATSSSKKSSTKKNVGGAGARKLDADATLTFEEKKELSDTIQHLEGSALEDVIQIIHDGVPEIGDNTDEIEIEIDALPPKVLHSLWNVVIKPKMAPPPTSASSKPTKNGRHTGTGGLKRKSMDEEAEARKMREIDARINMFSNGTGGGSPNANGTNGTTNGVEVRRTSAVTATNAGGGDADSVHSSDSESDSGSDSSDSD</sequence>
<feature type="compositionally biased region" description="Low complexity" evidence="6">
    <location>
        <begin position="1189"/>
        <end position="1221"/>
    </location>
</feature>
<feature type="domain" description="Bromo" evidence="7">
    <location>
        <begin position="1051"/>
        <end position="1121"/>
    </location>
</feature>
<feature type="compositionally biased region" description="Low complexity" evidence="6">
    <location>
        <begin position="735"/>
        <end position="753"/>
    </location>
</feature>
<feature type="repeat" description="WD" evidence="5">
    <location>
        <begin position="235"/>
        <end position="267"/>
    </location>
</feature>
<feature type="compositionally biased region" description="Polar residues" evidence="6">
    <location>
        <begin position="669"/>
        <end position="689"/>
    </location>
</feature>
<feature type="compositionally biased region" description="Polar residues" evidence="6">
    <location>
        <begin position="771"/>
        <end position="781"/>
    </location>
</feature>
<evidence type="ECO:0000259" key="8">
    <source>
        <dbReference type="PROSITE" id="PS51525"/>
    </source>
</evidence>
<dbReference type="GO" id="GO:0035861">
    <property type="term" value="C:site of double-strand break"/>
    <property type="evidence" value="ECO:0007669"/>
    <property type="project" value="TreeGrafter"/>
</dbReference>
<dbReference type="Gene3D" id="1.20.920.10">
    <property type="entry name" value="Bromodomain-like"/>
    <property type="match status" value="2"/>
</dbReference>
<keyword evidence="3 4" id="KW-0103">Bromodomain</keyword>
<dbReference type="GO" id="GO:0006325">
    <property type="term" value="P:chromatin organization"/>
    <property type="evidence" value="ECO:0007669"/>
    <property type="project" value="UniProtKB-ARBA"/>
</dbReference>
<evidence type="ECO:0000256" key="1">
    <source>
        <dbReference type="ARBA" id="ARBA00022574"/>
    </source>
</evidence>
<dbReference type="SUPFAM" id="SSF47370">
    <property type="entry name" value="Bromodomain"/>
    <property type="match status" value="2"/>
</dbReference>
<reference evidence="9" key="1">
    <citation type="journal article" date="2020" name="Nat. Commun.">
        <title>Large-scale genome sequencing of mycorrhizal fungi provides insights into the early evolution of symbiotic traits.</title>
        <authorList>
            <person name="Miyauchi S."/>
            <person name="Kiss E."/>
            <person name="Kuo A."/>
            <person name="Drula E."/>
            <person name="Kohler A."/>
            <person name="Sanchez-Garcia M."/>
            <person name="Morin E."/>
            <person name="Andreopoulos B."/>
            <person name="Barry K.W."/>
            <person name="Bonito G."/>
            <person name="Buee M."/>
            <person name="Carver A."/>
            <person name="Chen C."/>
            <person name="Cichocki N."/>
            <person name="Clum A."/>
            <person name="Culley D."/>
            <person name="Crous P.W."/>
            <person name="Fauchery L."/>
            <person name="Girlanda M."/>
            <person name="Hayes R.D."/>
            <person name="Keri Z."/>
            <person name="LaButti K."/>
            <person name="Lipzen A."/>
            <person name="Lombard V."/>
            <person name="Magnuson J."/>
            <person name="Maillard F."/>
            <person name="Murat C."/>
            <person name="Nolan M."/>
            <person name="Ohm R.A."/>
            <person name="Pangilinan J."/>
            <person name="Pereira M.F."/>
            <person name="Perotto S."/>
            <person name="Peter M."/>
            <person name="Pfister S."/>
            <person name="Riley R."/>
            <person name="Sitrit Y."/>
            <person name="Stielow J.B."/>
            <person name="Szollosi G."/>
            <person name="Zifcakova L."/>
            <person name="Stursova M."/>
            <person name="Spatafora J.W."/>
            <person name="Tedersoo L."/>
            <person name="Vaario L.M."/>
            <person name="Yamada A."/>
            <person name="Yan M."/>
            <person name="Wang P."/>
            <person name="Xu J."/>
            <person name="Bruns T."/>
            <person name="Baldrian P."/>
            <person name="Vilgalys R."/>
            <person name="Dunand C."/>
            <person name="Henrissat B."/>
            <person name="Grigoriev I.V."/>
            <person name="Hibbett D."/>
            <person name="Nagy L.G."/>
            <person name="Martin F.M."/>
        </authorList>
    </citation>
    <scope>NUCLEOTIDE SEQUENCE</scope>
    <source>
        <strain evidence="9">UP504</strain>
    </source>
</reference>
<dbReference type="InterPro" id="IPR036427">
    <property type="entry name" value="Bromodomain-like_sf"/>
</dbReference>
<keyword evidence="1 5" id="KW-0853">WD repeat</keyword>
<feature type="repeat" description="WD" evidence="5">
    <location>
        <begin position="185"/>
        <end position="227"/>
    </location>
</feature>
<dbReference type="PRINTS" id="PR00320">
    <property type="entry name" value="GPROTEINBRPT"/>
</dbReference>
<dbReference type="EMBL" id="MU128969">
    <property type="protein sequence ID" value="KAF9513687.1"/>
    <property type="molecule type" value="Genomic_DNA"/>
</dbReference>
<feature type="region of interest" description="Disordered" evidence="6">
    <location>
        <begin position="667"/>
        <end position="711"/>
    </location>
</feature>
<dbReference type="PANTHER" id="PTHR16017:SF0">
    <property type="entry name" value="WD REPEAT-CONTAINING PROTEIN 70"/>
    <property type="match status" value="1"/>
</dbReference>
<dbReference type="CDD" id="cd00200">
    <property type="entry name" value="WD40"/>
    <property type="match status" value="1"/>
</dbReference>
<feature type="domain" description="Bromo" evidence="7">
    <location>
        <begin position="826"/>
        <end position="915"/>
    </location>
</feature>
<feature type="domain" description="NET" evidence="8">
    <location>
        <begin position="1232"/>
        <end position="1313"/>
    </location>
</feature>
<dbReference type="InterPro" id="IPR036322">
    <property type="entry name" value="WD40_repeat_dom_sf"/>
</dbReference>
<evidence type="ECO:0000313" key="9">
    <source>
        <dbReference type="EMBL" id="KAF9513687.1"/>
    </source>
</evidence>
<evidence type="ECO:0000313" key="10">
    <source>
        <dbReference type="Proteomes" id="UP000886523"/>
    </source>
</evidence>
<evidence type="ECO:0000256" key="4">
    <source>
        <dbReference type="PROSITE-ProRule" id="PRU00035"/>
    </source>
</evidence>
<evidence type="ECO:0000256" key="5">
    <source>
        <dbReference type="PROSITE-ProRule" id="PRU00221"/>
    </source>
</evidence>
<dbReference type="InterPro" id="IPR027353">
    <property type="entry name" value="NET_dom"/>
</dbReference>
<evidence type="ECO:0000256" key="3">
    <source>
        <dbReference type="ARBA" id="ARBA00023117"/>
    </source>
</evidence>
<accession>A0A9P6AXH8</accession>
<feature type="region of interest" description="Disordered" evidence="6">
    <location>
        <begin position="1138"/>
        <end position="1158"/>
    </location>
</feature>
<dbReference type="SUPFAM" id="SSF50978">
    <property type="entry name" value="WD40 repeat-like"/>
    <property type="match status" value="1"/>
</dbReference>
<evidence type="ECO:0000256" key="6">
    <source>
        <dbReference type="SAM" id="MobiDB-lite"/>
    </source>
</evidence>
<protein>
    <submittedName>
        <fullName evidence="9">Uncharacterized protein</fullName>
    </submittedName>
</protein>
<feature type="repeat" description="WD" evidence="5">
    <location>
        <begin position="84"/>
        <end position="116"/>
    </location>
</feature>
<feature type="region of interest" description="Disordered" evidence="6">
    <location>
        <begin position="455"/>
        <end position="497"/>
    </location>
</feature>
<dbReference type="GO" id="GO:0005634">
    <property type="term" value="C:nucleus"/>
    <property type="evidence" value="ECO:0007669"/>
    <property type="project" value="TreeGrafter"/>
</dbReference>
<evidence type="ECO:0000259" key="7">
    <source>
        <dbReference type="PROSITE" id="PS50014"/>
    </source>
</evidence>
<feature type="region of interest" description="Disordered" evidence="6">
    <location>
        <begin position="1"/>
        <end position="76"/>
    </location>
</feature>
<comment type="caution">
    <text evidence="9">The sequence shown here is derived from an EMBL/GenBank/DDBJ whole genome shotgun (WGS) entry which is preliminary data.</text>
</comment>
<feature type="region of interest" description="Disordered" evidence="6">
    <location>
        <begin position="1177"/>
        <end position="1233"/>
    </location>
</feature>
<dbReference type="InterPro" id="IPR020472">
    <property type="entry name" value="WD40_PAC1"/>
</dbReference>
<feature type="repeat" description="WD" evidence="5">
    <location>
        <begin position="282"/>
        <end position="314"/>
    </location>
</feature>
<feature type="compositionally biased region" description="Basic and acidic residues" evidence="6">
    <location>
        <begin position="1333"/>
        <end position="1349"/>
    </location>
</feature>
<dbReference type="Gene3D" id="2.130.10.10">
    <property type="entry name" value="YVTN repeat-like/Quinoprotein amine dehydrogenase"/>
    <property type="match status" value="2"/>
</dbReference>
<dbReference type="PROSITE" id="PS50082">
    <property type="entry name" value="WD_REPEATS_2"/>
    <property type="match status" value="4"/>
</dbReference>
<feature type="compositionally biased region" description="Low complexity" evidence="6">
    <location>
        <begin position="1363"/>
        <end position="1374"/>
    </location>
</feature>
<feature type="region of interest" description="Disordered" evidence="6">
    <location>
        <begin position="931"/>
        <end position="1031"/>
    </location>
</feature>
<organism evidence="9 10">
    <name type="scientific">Hydnum rufescens UP504</name>
    <dbReference type="NCBI Taxonomy" id="1448309"/>
    <lineage>
        <taxon>Eukaryota</taxon>
        <taxon>Fungi</taxon>
        <taxon>Dikarya</taxon>
        <taxon>Basidiomycota</taxon>
        <taxon>Agaricomycotina</taxon>
        <taxon>Agaricomycetes</taxon>
        <taxon>Cantharellales</taxon>
        <taxon>Hydnaceae</taxon>
        <taxon>Hydnum</taxon>
    </lineage>
</organism>
<feature type="compositionally biased region" description="Basic residues" evidence="6">
    <location>
        <begin position="1016"/>
        <end position="1027"/>
    </location>
</feature>
<dbReference type="Proteomes" id="UP000886523">
    <property type="component" value="Unassembled WGS sequence"/>
</dbReference>
<feature type="compositionally biased region" description="Basic residues" evidence="6">
    <location>
        <begin position="464"/>
        <end position="479"/>
    </location>
</feature>
<dbReference type="SMART" id="SM00320">
    <property type="entry name" value="WD40"/>
    <property type="match status" value="7"/>
</dbReference>
<dbReference type="InterPro" id="IPR001487">
    <property type="entry name" value="Bromodomain"/>
</dbReference>
<feature type="region of interest" description="Disordered" evidence="6">
    <location>
        <begin position="1306"/>
        <end position="1413"/>
    </location>
</feature>
<dbReference type="Gene3D" id="1.20.1270.220">
    <property type="match status" value="1"/>
</dbReference>
<dbReference type="PROSITE" id="PS51525">
    <property type="entry name" value="NET"/>
    <property type="match status" value="1"/>
</dbReference>
<dbReference type="InterPro" id="IPR051858">
    <property type="entry name" value="WD_repeat_GAD-1"/>
</dbReference>
<dbReference type="Pfam" id="PF00439">
    <property type="entry name" value="Bromodomain"/>
    <property type="match status" value="2"/>
</dbReference>